<dbReference type="AlphaFoldDB" id="A0A288QVJ7"/>
<evidence type="ECO:0000313" key="1">
    <source>
        <dbReference type="EMBL" id="RDL06738.1"/>
    </source>
</evidence>
<dbReference type="GeneID" id="94546742"/>
<gene>
    <name evidence="1" type="ORF">DFP99_1129</name>
</gene>
<reference evidence="1 2" key="1">
    <citation type="submission" date="2018-07" db="EMBL/GenBank/DDBJ databases">
        <title>Genomic Encyclopedia of Type Strains, Phase III (KMG-III): the genomes of soil and plant-associated and newly described type strains.</title>
        <authorList>
            <person name="Whitman W."/>
        </authorList>
    </citation>
    <scope>NUCLEOTIDE SEQUENCE [LARGE SCALE GENOMIC DNA]</scope>
    <source>
        <strain evidence="1 2">CECT 7031</strain>
    </source>
</reference>
<name>A0A288QVJ7_9LACO</name>
<dbReference type="EMBL" id="QRAS01000002">
    <property type="protein sequence ID" value="RDL06738.1"/>
    <property type="molecule type" value="Genomic_DNA"/>
</dbReference>
<protein>
    <submittedName>
        <fullName evidence="1">Nucleotidyltransferase-like protein</fullName>
    </submittedName>
</protein>
<proteinExistence type="predicted"/>
<dbReference type="Pfam" id="PF01909">
    <property type="entry name" value="NTP_transf_2"/>
    <property type="match status" value="1"/>
</dbReference>
<keyword evidence="2" id="KW-1185">Reference proteome</keyword>
<dbReference type="SUPFAM" id="SSF81301">
    <property type="entry name" value="Nucleotidyltransferase"/>
    <property type="match status" value="1"/>
</dbReference>
<keyword evidence="1" id="KW-0808">Transferase</keyword>
<comment type="caution">
    <text evidence="1">The sequence shown here is derived from an EMBL/GenBank/DDBJ whole genome shotgun (WGS) entry which is preliminary data.</text>
</comment>
<organism evidence="1 2">
    <name type="scientific">Weissella soli</name>
    <dbReference type="NCBI Taxonomy" id="155866"/>
    <lineage>
        <taxon>Bacteria</taxon>
        <taxon>Bacillati</taxon>
        <taxon>Bacillota</taxon>
        <taxon>Bacilli</taxon>
        <taxon>Lactobacillales</taxon>
        <taxon>Lactobacillaceae</taxon>
        <taxon>Weissella</taxon>
    </lineage>
</organism>
<dbReference type="GO" id="GO:0016779">
    <property type="term" value="F:nucleotidyltransferase activity"/>
    <property type="evidence" value="ECO:0007669"/>
    <property type="project" value="InterPro"/>
</dbReference>
<dbReference type="Gene3D" id="3.30.460.10">
    <property type="entry name" value="Beta Polymerase, domain 2"/>
    <property type="match status" value="1"/>
</dbReference>
<sequence>MDVKFIMDSFPFMKSSLGIIQHGSTTMGVSNRDSDVDLVVVYKPSDITNLEKLVVSIVEGAKFHIQNISIDEFEKLVQAFTEDMLTAKRDMNFLSGRVLSGKVIKDTQKVLLNKIEHAKNDIDFDLLYQKFYYQLLNDLKDLSIDEPYSRKIVIESIGDDLAILLLLKKNITTLNGK</sequence>
<dbReference type="KEGG" id="wso:WSWS_01559"/>
<dbReference type="InterPro" id="IPR002934">
    <property type="entry name" value="Polymerase_NTP_transf_dom"/>
</dbReference>
<dbReference type="InterPro" id="IPR043519">
    <property type="entry name" value="NT_sf"/>
</dbReference>
<dbReference type="Proteomes" id="UP000254912">
    <property type="component" value="Unassembled WGS sequence"/>
</dbReference>
<dbReference type="RefSeq" id="WP_123773686.1">
    <property type="nucleotide sequence ID" value="NZ_BJYO01000003.1"/>
</dbReference>
<evidence type="ECO:0000313" key="2">
    <source>
        <dbReference type="Proteomes" id="UP000254912"/>
    </source>
</evidence>
<accession>A0A288QVJ7</accession>